<name>A0A146G9V2_TERSA</name>
<evidence type="ECO:0000313" key="1">
    <source>
        <dbReference type="EMBL" id="GAT34032.1"/>
    </source>
</evidence>
<reference evidence="2" key="1">
    <citation type="journal article" date="2017" name="Genome Announc.">
        <title>Draft Genome Sequence of Terrimicrobium sacchariphilum NM-5T, a Facultative Anaerobic Soil Bacterium of the Class Spartobacteria.</title>
        <authorList>
            <person name="Qiu Y.L."/>
            <person name="Tourlousse D.M."/>
            <person name="Matsuura N."/>
            <person name="Ohashi A."/>
            <person name="Sekiguchi Y."/>
        </authorList>
    </citation>
    <scope>NUCLEOTIDE SEQUENCE [LARGE SCALE GENOMIC DNA]</scope>
    <source>
        <strain evidence="2">NM-5</strain>
    </source>
</reference>
<gene>
    <name evidence="1" type="ORF">TSACC_22455</name>
</gene>
<dbReference type="RefSeq" id="WP_075079705.1">
    <property type="nucleotide sequence ID" value="NZ_BDCO01000002.1"/>
</dbReference>
<proteinExistence type="predicted"/>
<accession>A0A146G9V2</accession>
<dbReference type="Proteomes" id="UP000076023">
    <property type="component" value="Unassembled WGS sequence"/>
</dbReference>
<comment type="caution">
    <text evidence="1">The sequence shown here is derived from an EMBL/GenBank/DDBJ whole genome shotgun (WGS) entry which is preliminary data.</text>
</comment>
<dbReference type="EMBL" id="BDCO01000002">
    <property type="protein sequence ID" value="GAT34032.1"/>
    <property type="molecule type" value="Genomic_DNA"/>
</dbReference>
<evidence type="ECO:0000313" key="2">
    <source>
        <dbReference type="Proteomes" id="UP000076023"/>
    </source>
</evidence>
<dbReference type="STRING" id="690879.TSACC_22455"/>
<dbReference type="AlphaFoldDB" id="A0A146G9V2"/>
<organism evidence="1 2">
    <name type="scientific">Terrimicrobium sacchariphilum</name>
    <dbReference type="NCBI Taxonomy" id="690879"/>
    <lineage>
        <taxon>Bacteria</taxon>
        <taxon>Pseudomonadati</taxon>
        <taxon>Verrucomicrobiota</taxon>
        <taxon>Terrimicrobiia</taxon>
        <taxon>Terrimicrobiales</taxon>
        <taxon>Terrimicrobiaceae</taxon>
        <taxon>Terrimicrobium</taxon>
    </lineage>
</organism>
<sequence>MPDLDQILACFSSITDWRDVYLDDGRQRILGDAGRFSVEIILGSSLDHVCIFSDERELAEMLSVMELFLESRDSALVIRDRARVAFAQNPDAAFHSILGSHTLTIFRINGYTHFRISPSVAP</sequence>
<keyword evidence="2" id="KW-1185">Reference proteome</keyword>
<protein>
    <submittedName>
        <fullName evidence="1">Uncharacterized protein</fullName>
    </submittedName>
</protein>
<dbReference type="InParanoid" id="A0A146G9V2"/>